<dbReference type="Pfam" id="PF00912">
    <property type="entry name" value="Transgly"/>
    <property type="match status" value="1"/>
</dbReference>
<evidence type="ECO:0000256" key="9">
    <source>
        <dbReference type="SAM" id="MobiDB-lite"/>
    </source>
</evidence>
<dbReference type="InterPro" id="IPR050396">
    <property type="entry name" value="Glycosyltr_51/Transpeptidase"/>
</dbReference>
<evidence type="ECO:0000256" key="7">
    <source>
        <dbReference type="ARBA" id="ARBA00034000"/>
    </source>
</evidence>
<feature type="domain" description="Penicillin-binding protein transpeptidase" evidence="10">
    <location>
        <begin position="346"/>
        <end position="630"/>
    </location>
</feature>
<dbReference type="InterPro" id="IPR013783">
    <property type="entry name" value="Ig-like_fold"/>
</dbReference>
<evidence type="ECO:0000259" key="11">
    <source>
        <dbReference type="Pfam" id="PF00912"/>
    </source>
</evidence>
<evidence type="ECO:0000256" key="3">
    <source>
        <dbReference type="ARBA" id="ARBA00022676"/>
    </source>
</evidence>
<organism evidence="12 13">
    <name type="scientific">Fictibacillus iocasae</name>
    <dbReference type="NCBI Taxonomy" id="2715437"/>
    <lineage>
        <taxon>Bacteria</taxon>
        <taxon>Bacillati</taxon>
        <taxon>Bacillota</taxon>
        <taxon>Bacilli</taxon>
        <taxon>Bacillales</taxon>
        <taxon>Fictibacillaceae</taxon>
        <taxon>Fictibacillus</taxon>
    </lineage>
</organism>
<keyword evidence="2" id="KW-0645">Protease</keyword>
<proteinExistence type="predicted"/>
<keyword evidence="1" id="KW-0121">Carboxypeptidase</keyword>
<reference evidence="13" key="1">
    <citation type="journal article" date="2019" name="Int. J. Syst. Evol. Microbiol.">
        <title>The Global Catalogue of Microorganisms (GCM) 10K type strain sequencing project: providing services to taxonomists for standard genome sequencing and annotation.</title>
        <authorList>
            <consortium name="The Broad Institute Genomics Platform"/>
            <consortium name="The Broad Institute Genome Sequencing Center for Infectious Disease"/>
            <person name="Wu L."/>
            <person name="Ma J."/>
        </authorList>
    </citation>
    <scope>NUCLEOTIDE SEQUENCE [LARGE SCALE GENOMIC DNA]</scope>
    <source>
        <strain evidence="13">NBRC 106396</strain>
    </source>
</reference>
<keyword evidence="13" id="KW-1185">Reference proteome</keyword>
<evidence type="ECO:0000256" key="8">
    <source>
        <dbReference type="ARBA" id="ARBA00049902"/>
    </source>
</evidence>
<feature type="region of interest" description="Disordered" evidence="9">
    <location>
        <begin position="1"/>
        <end position="26"/>
    </location>
</feature>
<feature type="compositionally biased region" description="Basic and acidic residues" evidence="9">
    <location>
        <begin position="1"/>
        <end position="20"/>
    </location>
</feature>
<dbReference type="NCBIfam" id="TIGR02074">
    <property type="entry name" value="PBP_1a_fam"/>
    <property type="match status" value="1"/>
</dbReference>
<name>A0ABW2NMN1_9BACL</name>
<feature type="compositionally biased region" description="Gly residues" evidence="9">
    <location>
        <begin position="837"/>
        <end position="849"/>
    </location>
</feature>
<feature type="domain" description="Glycosyl transferase family 51" evidence="11">
    <location>
        <begin position="77"/>
        <end position="252"/>
    </location>
</feature>
<sequence>MSKDYQSRQERRKSLQDSKPAKKKKRTVNWKRTAIAAVLIFGLLSVLTVGAIAATSPKLDPKKLETPVSSKIYDMNGEEVSMFSGSEKRIKVKINEVPPQVQNAFIATEDVRFRKHFGVDIRRLFGATLANVKEGFGAEGASTITQQVVKNTLLTDEKSLTRKIREAYLAIQLEQKYSKDQILEMYLNKIFFGQGAWGVATASKVYFDKELDELEVHEAALLAGLPKAPSTYNPFENPEQAEQRRNVVLSLMEKHGLITKEEAQKAKNIPVKESLREGKVQEASKYDAYLAQVAKEIEKMEGMEDVNVFTDGLKIYTNLDPKAQEATETVLKNKLEGENKHLQSGVTLIDTQTGAIRAVGSGRGVKMSSYFASGIERQPGSTIKPVLDYGPAIENFQWNTGYILKDTPVEVNGATINNYNDRNVGDISMRQALVESKNTTAVRAFLEVGEDKALDFANKLGMNLDNAFPSYAIGGFNKGISPLKLAGSYAAFGNEGVYNKPTTIRKIVFADGEELKNESEPKAAMKDYTAYMITDMLKDVMTRGTGTKANVPSLNLAGKTGTTNFDKKTINETGMPSDATKDAWMAGYTTTYTAAVWTGYEQLKDGETKEPLYLDGRTQHFSKEIFRDIMSQINHKGTDFKKPSSVIEVALEKGSGKRASEFTPDEEKRYELFVKGANIPEVSDEYEKPAGIEGLEAKYEEKKNQIKVKWNYKGKKGVVFKVSASLDEGPMQELSTLKDKKFNVPNVIPGGSYTFQIIAVDEETGTASEPATTSITIPGEPAEPEQPEQPDTPPPGQEPGTPPPGQEPGTPPPGQEPGTPPPGQEPGTPPGDDDGGEGNGGDGGNGGQGSPVPGFPPFSQ</sequence>
<dbReference type="Gene3D" id="2.60.40.10">
    <property type="entry name" value="Immunoglobulins"/>
    <property type="match status" value="1"/>
</dbReference>
<feature type="region of interest" description="Disordered" evidence="9">
    <location>
        <begin position="765"/>
        <end position="860"/>
    </location>
</feature>
<dbReference type="InterPro" id="IPR012338">
    <property type="entry name" value="Beta-lactam/transpept-like"/>
</dbReference>
<feature type="compositionally biased region" description="Pro residues" evidence="9">
    <location>
        <begin position="790"/>
        <end position="829"/>
    </location>
</feature>
<dbReference type="RefSeq" id="WP_379746064.1">
    <property type="nucleotide sequence ID" value="NZ_JBHTCP010000004.1"/>
</dbReference>
<evidence type="ECO:0000313" key="13">
    <source>
        <dbReference type="Proteomes" id="UP001596549"/>
    </source>
</evidence>
<dbReference type="EMBL" id="JBHTCP010000004">
    <property type="protein sequence ID" value="MFC7370552.1"/>
    <property type="molecule type" value="Genomic_DNA"/>
</dbReference>
<dbReference type="Pfam" id="PF00905">
    <property type="entry name" value="Transpeptidase"/>
    <property type="match status" value="1"/>
</dbReference>
<dbReference type="Gene3D" id="3.40.710.10">
    <property type="entry name" value="DD-peptidase/beta-lactamase superfamily"/>
    <property type="match status" value="1"/>
</dbReference>
<evidence type="ECO:0000259" key="10">
    <source>
        <dbReference type="Pfam" id="PF00905"/>
    </source>
</evidence>
<evidence type="ECO:0000256" key="5">
    <source>
        <dbReference type="ARBA" id="ARBA00022801"/>
    </source>
</evidence>
<dbReference type="InterPro" id="IPR001264">
    <property type="entry name" value="Glyco_trans_51"/>
</dbReference>
<dbReference type="PANTHER" id="PTHR32282">
    <property type="entry name" value="BINDING PROTEIN TRANSPEPTIDASE, PUTATIVE-RELATED"/>
    <property type="match status" value="1"/>
</dbReference>
<dbReference type="InterPro" id="IPR023346">
    <property type="entry name" value="Lysozyme-like_dom_sf"/>
</dbReference>
<evidence type="ECO:0000256" key="6">
    <source>
        <dbReference type="ARBA" id="ARBA00023268"/>
    </source>
</evidence>
<dbReference type="Gene3D" id="1.10.3810.10">
    <property type="entry name" value="Biosynthetic peptidoglycan transglycosylase-like"/>
    <property type="match status" value="1"/>
</dbReference>
<evidence type="ECO:0000256" key="4">
    <source>
        <dbReference type="ARBA" id="ARBA00022679"/>
    </source>
</evidence>
<evidence type="ECO:0000313" key="12">
    <source>
        <dbReference type="EMBL" id="MFC7370552.1"/>
    </source>
</evidence>
<evidence type="ECO:0000256" key="2">
    <source>
        <dbReference type="ARBA" id="ARBA00022670"/>
    </source>
</evidence>
<keyword evidence="4" id="KW-0808">Transferase</keyword>
<feature type="compositionally biased region" description="Polar residues" evidence="9">
    <location>
        <begin position="765"/>
        <end position="776"/>
    </location>
</feature>
<keyword evidence="3" id="KW-0328">Glycosyltransferase</keyword>
<protein>
    <submittedName>
        <fullName evidence="12">PBP1A family penicillin-binding protein</fullName>
    </submittedName>
</protein>
<comment type="caution">
    <text evidence="12">The sequence shown here is derived from an EMBL/GenBank/DDBJ whole genome shotgun (WGS) entry which is preliminary data.</text>
</comment>
<dbReference type="InterPro" id="IPR036950">
    <property type="entry name" value="PBP_transglycosylase"/>
</dbReference>
<dbReference type="InterPro" id="IPR001460">
    <property type="entry name" value="PCN-bd_Tpept"/>
</dbReference>
<dbReference type="PANTHER" id="PTHR32282:SF29">
    <property type="entry name" value="PENICILLIN-BINDING PROTEIN 1A"/>
    <property type="match status" value="1"/>
</dbReference>
<keyword evidence="6" id="KW-0511">Multifunctional enzyme</keyword>
<dbReference type="Proteomes" id="UP001596549">
    <property type="component" value="Unassembled WGS sequence"/>
</dbReference>
<dbReference type="SUPFAM" id="SSF53955">
    <property type="entry name" value="Lysozyme-like"/>
    <property type="match status" value="1"/>
</dbReference>
<comment type="catalytic activity">
    <reaction evidence="8">
        <text>[GlcNAc-(1-&gt;4)-Mur2Ac(oyl-L-Ala-gamma-D-Glu-L-Lys-D-Ala-D-Ala)](n)-di-trans,octa-cis-undecaprenyl diphosphate + beta-D-GlcNAc-(1-&gt;4)-Mur2Ac(oyl-L-Ala-gamma-D-Glu-L-Lys-D-Ala-D-Ala)-di-trans,octa-cis-undecaprenyl diphosphate = [GlcNAc-(1-&gt;4)-Mur2Ac(oyl-L-Ala-gamma-D-Glu-L-Lys-D-Ala-D-Ala)](n+1)-di-trans,octa-cis-undecaprenyl diphosphate + di-trans,octa-cis-undecaprenyl diphosphate + H(+)</text>
        <dbReference type="Rhea" id="RHEA:23708"/>
        <dbReference type="Rhea" id="RHEA-COMP:9602"/>
        <dbReference type="Rhea" id="RHEA-COMP:9603"/>
        <dbReference type="ChEBI" id="CHEBI:15378"/>
        <dbReference type="ChEBI" id="CHEBI:58405"/>
        <dbReference type="ChEBI" id="CHEBI:60033"/>
        <dbReference type="ChEBI" id="CHEBI:78435"/>
        <dbReference type="EC" id="2.4.99.28"/>
    </reaction>
</comment>
<comment type="catalytic activity">
    <reaction evidence="7">
        <text>Preferential cleavage: (Ac)2-L-Lys-D-Ala-|-D-Ala. Also transpeptidation of peptidyl-alanyl moieties that are N-acyl substituents of D-alanine.</text>
        <dbReference type="EC" id="3.4.16.4"/>
    </reaction>
</comment>
<accession>A0ABW2NMN1</accession>
<evidence type="ECO:0000256" key="1">
    <source>
        <dbReference type="ARBA" id="ARBA00022645"/>
    </source>
</evidence>
<gene>
    <name evidence="12" type="ORF">ACFQPF_02550</name>
</gene>
<keyword evidence="5" id="KW-0378">Hydrolase</keyword>
<dbReference type="SUPFAM" id="SSF56601">
    <property type="entry name" value="beta-lactamase/transpeptidase-like"/>
    <property type="match status" value="1"/>
</dbReference>